<evidence type="ECO:0000313" key="2">
    <source>
        <dbReference type="Proteomes" id="UP000603457"/>
    </source>
</evidence>
<evidence type="ECO:0000313" key="1">
    <source>
        <dbReference type="EMBL" id="MBD2597275.1"/>
    </source>
</evidence>
<protein>
    <submittedName>
        <fullName evidence="1">Uncharacterized protein</fullName>
    </submittedName>
</protein>
<comment type="caution">
    <text evidence="1">The sequence shown here is derived from an EMBL/GenBank/DDBJ whole genome shotgun (WGS) entry which is preliminary data.</text>
</comment>
<keyword evidence="2" id="KW-1185">Reference proteome</keyword>
<accession>A0ABR8G211</accession>
<name>A0ABR8G211_9NOSO</name>
<dbReference type="Proteomes" id="UP000603457">
    <property type="component" value="Unassembled WGS sequence"/>
</dbReference>
<proteinExistence type="predicted"/>
<sequence>MALFAVGNQRGIMFSNAQWHTKNPTDYRYSVQNPCVEGILKVL</sequence>
<dbReference type="EMBL" id="JACJTB010000039">
    <property type="protein sequence ID" value="MBD2597275.1"/>
    <property type="molecule type" value="Genomic_DNA"/>
</dbReference>
<organism evidence="1 2">
    <name type="scientific">Nostoc spongiaeforme FACHB-130</name>
    <dbReference type="NCBI Taxonomy" id="1357510"/>
    <lineage>
        <taxon>Bacteria</taxon>
        <taxon>Bacillati</taxon>
        <taxon>Cyanobacteriota</taxon>
        <taxon>Cyanophyceae</taxon>
        <taxon>Nostocales</taxon>
        <taxon>Nostocaceae</taxon>
        <taxon>Nostoc</taxon>
    </lineage>
</organism>
<gene>
    <name evidence="1" type="ORF">H6G74_23545</name>
</gene>
<reference evidence="1 2" key="1">
    <citation type="journal article" date="2020" name="ISME J.">
        <title>Comparative genomics reveals insights into cyanobacterial evolution and habitat adaptation.</title>
        <authorList>
            <person name="Chen M.Y."/>
            <person name="Teng W.K."/>
            <person name="Zhao L."/>
            <person name="Hu C.X."/>
            <person name="Zhou Y.K."/>
            <person name="Han B.P."/>
            <person name="Song L.R."/>
            <person name="Shu W.S."/>
        </authorList>
    </citation>
    <scope>NUCLEOTIDE SEQUENCE [LARGE SCALE GENOMIC DNA]</scope>
    <source>
        <strain evidence="1 2">FACHB-130</strain>
    </source>
</reference>